<dbReference type="InterPro" id="IPR015055">
    <property type="entry name" value="STIV_B116-like"/>
</dbReference>
<dbReference type="InterPro" id="IPR037236">
    <property type="entry name" value="STIV_B116-like_sf"/>
</dbReference>
<gene>
    <name evidence="1" type="ORF">OIK42_14995</name>
</gene>
<organism evidence="1 2">
    <name type="scientific">Alteromonas gilva</name>
    <dbReference type="NCBI Taxonomy" id="2987522"/>
    <lineage>
        <taxon>Bacteria</taxon>
        <taxon>Pseudomonadati</taxon>
        <taxon>Pseudomonadota</taxon>
        <taxon>Gammaproteobacteria</taxon>
        <taxon>Alteromonadales</taxon>
        <taxon>Alteromonadaceae</taxon>
        <taxon>Alteromonas/Salinimonas group</taxon>
        <taxon>Alteromonas</taxon>
    </lineage>
</organism>
<comment type="caution">
    <text evidence="1">The sequence shown here is derived from an EMBL/GenBank/DDBJ whole genome shotgun (WGS) entry which is preliminary data.</text>
</comment>
<dbReference type="RefSeq" id="WP_273641848.1">
    <property type="nucleotide sequence ID" value="NZ_JAQQXP010000002.1"/>
</dbReference>
<dbReference type="Proteomes" id="UP001218788">
    <property type="component" value="Unassembled WGS sequence"/>
</dbReference>
<name>A0ABT5L4U9_9ALTE</name>
<proteinExistence type="predicted"/>
<evidence type="ECO:0000313" key="1">
    <source>
        <dbReference type="EMBL" id="MDC8832064.1"/>
    </source>
</evidence>
<keyword evidence="2" id="KW-1185">Reference proteome</keyword>
<dbReference type="EMBL" id="JAQQXP010000002">
    <property type="protein sequence ID" value="MDC8832064.1"/>
    <property type="molecule type" value="Genomic_DNA"/>
</dbReference>
<accession>A0ABT5L4U9</accession>
<protein>
    <submittedName>
        <fullName evidence="1">DUF1874 domain-containing protein</fullName>
    </submittedName>
</protein>
<sequence length="108" mass="12049">MTLYVLNSPVLTDYGNYTFIGPVSVPQAQDLLLKHEFVSAIGHQATADLLSAILNVAIPHNRVHIKMKPGDQALVFRLLSRMPDGVILDQHTINEQQYELAILTRTLD</sequence>
<dbReference type="SUPFAM" id="SSF143602">
    <property type="entry name" value="STIV B116-like"/>
    <property type="match status" value="1"/>
</dbReference>
<evidence type="ECO:0000313" key="2">
    <source>
        <dbReference type="Proteomes" id="UP001218788"/>
    </source>
</evidence>
<dbReference type="Gene3D" id="3.40.50.11170">
    <property type="entry name" value="Uncharacterised protein PF08960, DUF1874"/>
    <property type="match status" value="1"/>
</dbReference>
<reference evidence="1 2" key="1">
    <citation type="submission" date="2022-10" db="EMBL/GenBank/DDBJ databases">
        <title>Alteromonas sp. chi3 Genome sequencing.</title>
        <authorList>
            <person name="Park S."/>
        </authorList>
    </citation>
    <scope>NUCLEOTIDE SEQUENCE [LARGE SCALE GENOMIC DNA]</scope>
    <source>
        <strain evidence="2">chi3</strain>
    </source>
</reference>
<dbReference type="Pfam" id="PF08960">
    <property type="entry name" value="STIV_B116-like"/>
    <property type="match status" value="1"/>
</dbReference>